<feature type="transmembrane region" description="Helical" evidence="1">
    <location>
        <begin position="61"/>
        <end position="85"/>
    </location>
</feature>
<evidence type="ECO:0000256" key="1">
    <source>
        <dbReference type="SAM" id="Phobius"/>
    </source>
</evidence>
<accession>K0SRJ8</accession>
<dbReference type="AlphaFoldDB" id="K0SRJ8"/>
<gene>
    <name evidence="2" type="ORF">THAOC_18621</name>
</gene>
<evidence type="ECO:0000313" key="3">
    <source>
        <dbReference type="Proteomes" id="UP000266841"/>
    </source>
</evidence>
<dbReference type="eggNOG" id="ENOG502TFUE">
    <property type="taxonomic scope" value="Eukaryota"/>
</dbReference>
<reference evidence="2 3" key="1">
    <citation type="journal article" date="2012" name="Genome Biol.">
        <title>Genome and low-iron response of an oceanic diatom adapted to chronic iron limitation.</title>
        <authorList>
            <person name="Lommer M."/>
            <person name="Specht M."/>
            <person name="Roy A.S."/>
            <person name="Kraemer L."/>
            <person name="Andreson R."/>
            <person name="Gutowska M.A."/>
            <person name="Wolf J."/>
            <person name="Bergner S.V."/>
            <person name="Schilhabel M.B."/>
            <person name="Klostermeier U.C."/>
            <person name="Beiko R.G."/>
            <person name="Rosenstiel P."/>
            <person name="Hippler M."/>
            <person name="Laroche J."/>
        </authorList>
    </citation>
    <scope>NUCLEOTIDE SEQUENCE [LARGE SCALE GENOMIC DNA]</scope>
    <source>
        <strain evidence="2 3">CCMP1005</strain>
    </source>
</reference>
<dbReference type="Proteomes" id="UP000266841">
    <property type="component" value="Unassembled WGS sequence"/>
</dbReference>
<comment type="caution">
    <text evidence="2">The sequence shown here is derived from an EMBL/GenBank/DDBJ whole genome shotgun (WGS) entry which is preliminary data.</text>
</comment>
<evidence type="ECO:0000313" key="2">
    <source>
        <dbReference type="EMBL" id="EJK60957.1"/>
    </source>
</evidence>
<organism evidence="2 3">
    <name type="scientific">Thalassiosira oceanica</name>
    <name type="common">Marine diatom</name>
    <dbReference type="NCBI Taxonomy" id="159749"/>
    <lineage>
        <taxon>Eukaryota</taxon>
        <taxon>Sar</taxon>
        <taxon>Stramenopiles</taxon>
        <taxon>Ochrophyta</taxon>
        <taxon>Bacillariophyta</taxon>
        <taxon>Coscinodiscophyceae</taxon>
        <taxon>Thalassiosirophycidae</taxon>
        <taxon>Thalassiosirales</taxon>
        <taxon>Thalassiosiraceae</taxon>
        <taxon>Thalassiosira</taxon>
    </lineage>
</organism>
<feature type="transmembrane region" description="Helical" evidence="1">
    <location>
        <begin position="182"/>
        <end position="202"/>
    </location>
</feature>
<name>K0SRJ8_THAOC</name>
<feature type="transmembrane region" description="Helical" evidence="1">
    <location>
        <begin position="152"/>
        <end position="175"/>
    </location>
</feature>
<keyword evidence="1" id="KW-1133">Transmembrane helix</keyword>
<keyword evidence="1" id="KW-0812">Transmembrane</keyword>
<keyword evidence="3" id="KW-1185">Reference proteome</keyword>
<proteinExistence type="predicted"/>
<sequence length="340" mass="39001">MLRKEHRLRSSASPPQCHQMSQQSMAFEKALMDPASDVSRFLLRGMTEDTMQSMGTMGAGWYAICLEPMAYAIFGECLIVVKGLLFEKQGRLKSTLQGALFTAATWVFECMMFVALACNIFLALWASGFWMFSLIMNSRNSDYCYNCGTVLTYLQSLLMIMIQLVQFGLFIAAFFNMRPYWVETYVAWAVIFTIYFSGNSYFGQHFCTLAPLEFFHFPLLVQLTTSPQDVLVPRRREKLRKLAFSRARFLEHRALSESAQRMNTNESEISMVTIKELLQNAKMNMGLHDYDTSSIENRLEADLFLKVAHLHGRSVECLSNYMPLRLAEEVHHILGTKCES</sequence>
<keyword evidence="1" id="KW-0472">Membrane</keyword>
<feature type="transmembrane region" description="Helical" evidence="1">
    <location>
        <begin position="106"/>
        <end position="132"/>
    </location>
</feature>
<protein>
    <submittedName>
        <fullName evidence="2">Uncharacterized protein</fullName>
    </submittedName>
</protein>
<dbReference type="EMBL" id="AGNL01020542">
    <property type="protein sequence ID" value="EJK60957.1"/>
    <property type="molecule type" value="Genomic_DNA"/>
</dbReference>